<dbReference type="InterPro" id="IPR012338">
    <property type="entry name" value="Beta-lactam/transpept-like"/>
</dbReference>
<dbReference type="GO" id="GO:0030655">
    <property type="term" value="P:beta-lactam antibiotic catabolic process"/>
    <property type="evidence" value="ECO:0007669"/>
    <property type="project" value="InterPro"/>
</dbReference>
<dbReference type="AlphaFoldDB" id="A0AAE3YU40"/>
<dbReference type="RefSeq" id="WP_310372671.1">
    <property type="nucleotide sequence ID" value="NZ_JAVDYB010000001.1"/>
</dbReference>
<dbReference type="PANTHER" id="PTHR35333">
    <property type="entry name" value="BETA-LACTAMASE"/>
    <property type="match status" value="1"/>
</dbReference>
<dbReference type="InterPro" id="IPR045155">
    <property type="entry name" value="Beta-lactam_cat"/>
</dbReference>
<dbReference type="Pfam" id="PF13354">
    <property type="entry name" value="Beta-lactamase2"/>
    <property type="match status" value="1"/>
</dbReference>
<dbReference type="Proteomes" id="UP001183643">
    <property type="component" value="Unassembled WGS sequence"/>
</dbReference>
<keyword evidence="4" id="KW-1185">Reference proteome</keyword>
<organism evidence="3 4">
    <name type="scientific">Catenuloplanes atrovinosus</name>
    <dbReference type="NCBI Taxonomy" id="137266"/>
    <lineage>
        <taxon>Bacteria</taxon>
        <taxon>Bacillati</taxon>
        <taxon>Actinomycetota</taxon>
        <taxon>Actinomycetes</taxon>
        <taxon>Micromonosporales</taxon>
        <taxon>Micromonosporaceae</taxon>
        <taxon>Catenuloplanes</taxon>
    </lineage>
</organism>
<proteinExistence type="predicted"/>
<sequence length="457" mass="49523">MRIERRLLAGLTTLTVTLGALVTPAAASASPSEPPLGEFLRRALDGLAFEEVLDTAPPTAAAVVTTDKEIATVRRAPATVIAPIAQQPQIDATVLELDAAGRIIGSATVLMSPRYPDGVVVDVDRDLHTTDVRWREWDDEGWYANQGQGTVDIVPGREGASLDFMSPYPASVMKLMVAFGVLRLIDRGTATLDEPYPYRPAEPSTLCGPDADDTLRGYLDRMLTESSNEAACALIKFLWDRSAVDELNQTFQNLGLETLRLLNTRPSNGGRWTNSLTMSSLDTAKLLAIVNGGPGTLWTAPNGHRVTKNELSRASREFFLSMLHQQGWNWMLSTTNYCGREYPAPGIPQKVAPRWIAADGTVTVAGTSFGADVRPCNRAAEVTFAHKPGWVSTSGADAGIVTSLPGERPRHYIISVFSNLGEQYVDANRPADAGPSAYTEKFARLGALIDAYQAHRR</sequence>
<dbReference type="PANTHER" id="PTHR35333:SF3">
    <property type="entry name" value="BETA-LACTAMASE-TYPE TRANSPEPTIDASE FOLD CONTAINING PROTEIN"/>
    <property type="match status" value="1"/>
</dbReference>
<feature type="signal peptide" evidence="1">
    <location>
        <begin position="1"/>
        <end position="29"/>
    </location>
</feature>
<protein>
    <recommendedName>
        <fullName evidence="2">Beta-lactamase class A catalytic domain-containing protein</fullName>
    </recommendedName>
</protein>
<dbReference type="InterPro" id="IPR000871">
    <property type="entry name" value="Beta-lactam_class-A"/>
</dbReference>
<accession>A0AAE3YU40</accession>
<evidence type="ECO:0000313" key="4">
    <source>
        <dbReference type="Proteomes" id="UP001183643"/>
    </source>
</evidence>
<evidence type="ECO:0000256" key="1">
    <source>
        <dbReference type="SAM" id="SignalP"/>
    </source>
</evidence>
<feature type="domain" description="Beta-lactamase class A catalytic" evidence="2">
    <location>
        <begin position="168"/>
        <end position="417"/>
    </location>
</feature>
<dbReference type="Gene3D" id="3.40.710.10">
    <property type="entry name" value="DD-peptidase/beta-lactamase superfamily"/>
    <property type="match status" value="1"/>
</dbReference>
<evidence type="ECO:0000313" key="3">
    <source>
        <dbReference type="EMBL" id="MDR7279232.1"/>
    </source>
</evidence>
<keyword evidence="1" id="KW-0732">Signal</keyword>
<dbReference type="SUPFAM" id="SSF56601">
    <property type="entry name" value="beta-lactamase/transpeptidase-like"/>
    <property type="match status" value="1"/>
</dbReference>
<evidence type="ECO:0000259" key="2">
    <source>
        <dbReference type="Pfam" id="PF13354"/>
    </source>
</evidence>
<comment type="caution">
    <text evidence="3">The sequence shown here is derived from an EMBL/GenBank/DDBJ whole genome shotgun (WGS) entry which is preliminary data.</text>
</comment>
<name>A0AAE3YU40_9ACTN</name>
<dbReference type="GO" id="GO:0008800">
    <property type="term" value="F:beta-lactamase activity"/>
    <property type="evidence" value="ECO:0007669"/>
    <property type="project" value="InterPro"/>
</dbReference>
<gene>
    <name evidence="3" type="ORF">J2S41_006010</name>
</gene>
<reference evidence="3" key="1">
    <citation type="submission" date="2023-07" db="EMBL/GenBank/DDBJ databases">
        <title>Sequencing the genomes of 1000 actinobacteria strains.</title>
        <authorList>
            <person name="Klenk H.-P."/>
        </authorList>
    </citation>
    <scope>NUCLEOTIDE SEQUENCE</scope>
    <source>
        <strain evidence="3">DSM 44707</strain>
    </source>
</reference>
<dbReference type="GO" id="GO:0046677">
    <property type="term" value="P:response to antibiotic"/>
    <property type="evidence" value="ECO:0007669"/>
    <property type="project" value="InterPro"/>
</dbReference>
<feature type="chain" id="PRO_5042128315" description="Beta-lactamase class A catalytic domain-containing protein" evidence="1">
    <location>
        <begin position="30"/>
        <end position="457"/>
    </location>
</feature>
<dbReference type="EMBL" id="JAVDYB010000001">
    <property type="protein sequence ID" value="MDR7279232.1"/>
    <property type="molecule type" value="Genomic_DNA"/>
</dbReference>